<feature type="transmembrane region" description="Helical" evidence="2">
    <location>
        <begin position="243"/>
        <end position="262"/>
    </location>
</feature>
<feature type="transmembrane region" description="Helical" evidence="2">
    <location>
        <begin position="28"/>
        <end position="46"/>
    </location>
</feature>
<keyword evidence="2" id="KW-0472">Membrane</keyword>
<keyword evidence="3" id="KW-0482">Metalloprotease</keyword>
<keyword evidence="3" id="KW-0645">Protease</keyword>
<proteinExistence type="predicted"/>
<protein>
    <submittedName>
        <fullName evidence="3">PrsW family intramembrane metalloprotease</fullName>
    </submittedName>
</protein>
<dbReference type="Pfam" id="PF13367">
    <property type="entry name" value="PrsW-protease"/>
    <property type="match status" value="1"/>
</dbReference>
<dbReference type="EMBL" id="CP048882">
    <property type="protein sequence ID" value="QPP07995.1"/>
    <property type="molecule type" value="Genomic_DNA"/>
</dbReference>
<dbReference type="GO" id="GO:0006508">
    <property type="term" value="P:proteolysis"/>
    <property type="evidence" value="ECO:0007669"/>
    <property type="project" value="UniProtKB-KW"/>
</dbReference>
<keyword evidence="3" id="KW-0378">Hydrolase</keyword>
<organism evidence="3 4">
    <name type="scientific">Streptomyces bathyalis</name>
    <dbReference type="NCBI Taxonomy" id="2710756"/>
    <lineage>
        <taxon>Bacteria</taxon>
        <taxon>Bacillati</taxon>
        <taxon>Actinomycetota</taxon>
        <taxon>Actinomycetes</taxon>
        <taxon>Kitasatosporales</taxon>
        <taxon>Streptomycetaceae</taxon>
        <taxon>Streptomyces</taxon>
    </lineage>
</organism>
<evidence type="ECO:0000256" key="1">
    <source>
        <dbReference type="SAM" id="MobiDB-lite"/>
    </source>
</evidence>
<sequence length="450" mass="48413">MPASPAEWRYRIPTTPSWWSRHSRTLRLLALIALLALCGLVILGIVREQTGTLGLLVGLGLAVLPVPLLISTFRWIDGVEPTPWRNHLFAFAWGAFAATLVALLTNSLAASWLVTSFADADAQPRADLLGSAVVAPVVEETAKGAAILLLFLFRRRHFNGVISGIALAGITATGFAFTENVLYLGTAFGEDQLLGPEALHESVTAMTFFIRIIVAPFAHPLFTTLTGIAFGIVAALPSLGRTLRILIPILGLLTASLLHAIWNGSASLPDFTFLFVYALFMIPVFTALTWLAIWSRRLELRTVRDTLPAYAAAGWFDTPEPWGLASMRARAMARTLARRTHGPTGARTVAEYQHFATSLALLRARAHHGSPAPDFHAREQELLHHLWHRHSVAGPPTASAAINLNRYRPPRPPRPPGWGGPPGGGPGGPQGGAPGGGGMAPHGPLQFPVR</sequence>
<accession>A0A7T1T7T6</accession>
<feature type="compositionally biased region" description="Pro residues" evidence="1">
    <location>
        <begin position="410"/>
        <end position="419"/>
    </location>
</feature>
<dbReference type="RefSeq" id="WP_197351788.1">
    <property type="nucleotide sequence ID" value="NZ_CP048882.1"/>
</dbReference>
<dbReference type="KEGG" id="sbat:G4Z16_18070"/>
<feature type="transmembrane region" description="Helical" evidence="2">
    <location>
        <begin position="88"/>
        <end position="113"/>
    </location>
</feature>
<feature type="transmembrane region" description="Helical" evidence="2">
    <location>
        <begin position="52"/>
        <end position="76"/>
    </location>
</feature>
<keyword evidence="2" id="KW-0812">Transmembrane</keyword>
<feature type="transmembrane region" description="Helical" evidence="2">
    <location>
        <begin position="274"/>
        <end position="294"/>
    </location>
</feature>
<dbReference type="PANTHER" id="PTHR36844:SF1">
    <property type="entry name" value="PROTEASE PRSW"/>
    <property type="match status" value="1"/>
</dbReference>
<dbReference type="AlphaFoldDB" id="A0A7T1T7T6"/>
<feature type="transmembrane region" description="Helical" evidence="2">
    <location>
        <begin position="165"/>
        <end position="188"/>
    </location>
</feature>
<dbReference type="GO" id="GO:0008237">
    <property type="term" value="F:metallopeptidase activity"/>
    <property type="evidence" value="ECO:0007669"/>
    <property type="project" value="UniProtKB-KW"/>
</dbReference>
<keyword evidence="2" id="KW-1133">Transmembrane helix</keyword>
<gene>
    <name evidence="3" type="ORF">G4Z16_18070</name>
</gene>
<dbReference type="InterPro" id="IPR026898">
    <property type="entry name" value="PrsW"/>
</dbReference>
<evidence type="ECO:0000313" key="4">
    <source>
        <dbReference type="Proteomes" id="UP000595046"/>
    </source>
</evidence>
<keyword evidence="4" id="KW-1185">Reference proteome</keyword>
<evidence type="ECO:0000256" key="2">
    <source>
        <dbReference type="SAM" id="Phobius"/>
    </source>
</evidence>
<dbReference type="PANTHER" id="PTHR36844">
    <property type="entry name" value="PROTEASE PRSW"/>
    <property type="match status" value="1"/>
</dbReference>
<feature type="transmembrane region" description="Helical" evidence="2">
    <location>
        <begin position="208"/>
        <end position="236"/>
    </location>
</feature>
<name>A0A7T1T7T6_9ACTN</name>
<feature type="region of interest" description="Disordered" evidence="1">
    <location>
        <begin position="402"/>
        <end position="450"/>
    </location>
</feature>
<feature type="compositionally biased region" description="Gly residues" evidence="1">
    <location>
        <begin position="420"/>
        <end position="440"/>
    </location>
</feature>
<evidence type="ECO:0000313" key="3">
    <source>
        <dbReference type="EMBL" id="QPP07995.1"/>
    </source>
</evidence>
<reference evidence="4" key="1">
    <citation type="submission" date="2020-02" db="EMBL/GenBank/DDBJ databases">
        <title>Streptomyces sp. ASO4wet.</title>
        <authorList>
            <person name="Risdian C."/>
            <person name="Landwehr W."/>
            <person name="Schupp P."/>
            <person name="Wink J."/>
        </authorList>
    </citation>
    <scope>NUCLEOTIDE SEQUENCE [LARGE SCALE GENOMIC DNA]</scope>
    <source>
        <strain evidence="4">ASO4wet</strain>
    </source>
</reference>
<dbReference type="Proteomes" id="UP000595046">
    <property type="component" value="Chromosome"/>
</dbReference>